<keyword evidence="3" id="KW-0031">Aminopeptidase</keyword>
<comment type="function">
    <text evidence="12">Cytosolic metallopeptidase that catalyzes the removal of unsubstituted N-terminal hydrophobic amino acids from various peptides. The presence of Zn(2+) ions is essential for the peptidase activity, and the association with other cofactors can modulate the substrate spectificity of the enzyme. For instance, in the presence of Mn(2+), it displays a specific Cys-Gly hydrolyzing activity of Cys-Gly-S-conjugates. Involved in the metabolism of glutathione and in the degradation of glutathione S-conjugates, which may play a role in the control of the cell redox status.</text>
</comment>
<dbReference type="InterPro" id="IPR000819">
    <property type="entry name" value="Peptidase_M17_C"/>
</dbReference>
<evidence type="ECO:0000259" key="15">
    <source>
        <dbReference type="PROSITE" id="PS00631"/>
    </source>
</evidence>
<dbReference type="PROSITE" id="PS00631">
    <property type="entry name" value="CYTOSOL_AP"/>
    <property type="match status" value="1"/>
</dbReference>
<protein>
    <recommendedName>
        <fullName evidence="2">Cytosol aminopeptidase</fullName>
        <ecNumber evidence="7">3.4.13.23</ecNumber>
    </recommendedName>
    <alternativeName>
        <fullName evidence="10">Cysteinylglycine-S-conjugate dipeptidase</fullName>
    </alternativeName>
    <alternativeName>
        <fullName evidence="11">Leucine aminopeptidase 3</fullName>
    </alternativeName>
    <alternativeName>
        <fullName evidence="9">Proline aminopeptidase</fullName>
    </alternativeName>
    <alternativeName>
        <fullName evidence="8">Prolyl aminopeptidase</fullName>
    </alternativeName>
</protein>
<feature type="domain" description="Cytosol aminopeptidase" evidence="15">
    <location>
        <begin position="557"/>
        <end position="564"/>
    </location>
</feature>
<dbReference type="PANTHER" id="PTHR11963">
    <property type="entry name" value="LEUCINE AMINOPEPTIDASE-RELATED"/>
    <property type="match status" value="1"/>
</dbReference>
<comment type="similarity">
    <text evidence="1">Belongs to the peptidase M17 family.</text>
</comment>
<dbReference type="GO" id="GO:0005737">
    <property type="term" value="C:cytoplasm"/>
    <property type="evidence" value="ECO:0007669"/>
    <property type="project" value="InterPro"/>
</dbReference>
<evidence type="ECO:0000256" key="4">
    <source>
        <dbReference type="ARBA" id="ARBA00022670"/>
    </source>
</evidence>
<sequence>MKKQLAVEQLLTRYNREPEFALSARMIISLAFVPIPELDVAAAALLDVLPVELRNTFQWFRRTYIGILNRSGKRLPAMFPPRMWSTYRRTVVGSNRTNNYAEAAHRRLRSEFGVEHPTLWRFIDGLRKVQSGQDNMYEEYVRGEHPRYKRAKYIRADRRILDLVGHVAEKIVVFYLAAWLSRKLLFVQFIIYSCPSLRLLVKSSTSVKSACLFRTSFKSMASVRNGLILGTFLPEPGTHIDMEKLTFAAKSFNGETGGQFFCTKIETGQARVVCGLGEKYGFVAAVGLGKIGQGYVESEQLDEGRESVRNAIAAGAIALRDVGVTEVFVDPCGFADAAAEGAFLSTFAFDELKSKPEDRKPAISFHLYNAGQPVSQFEELWQRGKMFASGQNLVRRLADMPANMMTPVRFAKFAGEKLSCHPNVQVIMRDQRWAEEMKMGAFLSVAKGSVEVPVFLEVHLKSKMNKNPPVCLVGKGVCFDSGGVSLKPSDFMASMRADMTGAACVLSTIDTLAKLGTELPFDIIGLMPLVENMPGGKASKPGDVVYAMNGKSIEIDNTDAEGRLILADALCYADSFNPSVVIDIATLTGSIGVALGCAATGVFSNCDSLWQQMSDAGKVTGDRVWRMPLFKHYSECIVSNVADLCNTNKSAFKGMAGSCTAAAFLQEFTLCKSWMHMDIAGVMERKAEQQLFNSNMTGRPLRTLVHCIEKLSQQTDASVRQ</sequence>
<evidence type="ECO:0000256" key="5">
    <source>
        <dbReference type="ARBA" id="ARBA00022801"/>
    </source>
</evidence>
<dbReference type="Pfam" id="PF02789">
    <property type="entry name" value="Peptidase_M17_N"/>
    <property type="match status" value="1"/>
</dbReference>
<dbReference type="SUPFAM" id="SSF53187">
    <property type="entry name" value="Zn-dependent exopeptidases"/>
    <property type="match status" value="1"/>
</dbReference>
<evidence type="ECO:0000313" key="16">
    <source>
        <dbReference type="Proteomes" id="UP000046395"/>
    </source>
</evidence>
<accession>A0A5S6QFZ6</accession>
<dbReference type="WBParaSite" id="TMUE_2000006109.1">
    <property type="protein sequence ID" value="TMUE_2000006109.1"/>
    <property type="gene ID" value="WBGene00292323"/>
</dbReference>
<comment type="catalytic activity">
    <reaction evidence="6">
        <text>an S-substituted L-cysteinylglycine + H2O = an S-substituted L-cysteine + glycine</text>
        <dbReference type="Rhea" id="RHEA:60444"/>
        <dbReference type="ChEBI" id="CHEBI:15377"/>
        <dbReference type="ChEBI" id="CHEBI:57305"/>
        <dbReference type="ChEBI" id="CHEBI:58717"/>
        <dbReference type="ChEBI" id="CHEBI:143103"/>
        <dbReference type="EC" id="3.4.13.23"/>
    </reaction>
    <physiologicalReaction direction="left-to-right" evidence="6">
        <dbReference type="Rhea" id="RHEA:60445"/>
    </physiologicalReaction>
</comment>
<evidence type="ECO:0000256" key="14">
    <source>
        <dbReference type="ARBA" id="ARBA00049107"/>
    </source>
</evidence>
<dbReference type="Pfam" id="PF00883">
    <property type="entry name" value="Peptidase_M17"/>
    <property type="match status" value="1"/>
</dbReference>
<evidence type="ECO:0000313" key="17">
    <source>
        <dbReference type="WBParaSite" id="TMUE_2000006109.1"/>
    </source>
</evidence>
<dbReference type="PRINTS" id="PR00481">
    <property type="entry name" value="LAMNOPPTDASE"/>
</dbReference>
<dbReference type="PANTHER" id="PTHR11963:SF23">
    <property type="entry name" value="CYTOSOL AMINOPEPTIDASE"/>
    <property type="match status" value="1"/>
</dbReference>
<evidence type="ECO:0000256" key="7">
    <source>
        <dbReference type="ARBA" id="ARBA00023625"/>
    </source>
</evidence>
<comment type="catalytic activity">
    <reaction evidence="13">
        <text>S-benzyl-L-cysteinylglycine + H2O = S-benzyl-L-cysteine + glycine</text>
        <dbReference type="Rhea" id="RHEA:62568"/>
        <dbReference type="ChEBI" id="CHEBI:15377"/>
        <dbReference type="ChEBI" id="CHEBI:57305"/>
        <dbReference type="ChEBI" id="CHEBI:145802"/>
        <dbReference type="ChEBI" id="CHEBI:145803"/>
    </reaction>
    <physiologicalReaction direction="left-to-right" evidence="13">
        <dbReference type="Rhea" id="RHEA:62569"/>
    </physiologicalReaction>
</comment>
<dbReference type="GO" id="GO:0030145">
    <property type="term" value="F:manganese ion binding"/>
    <property type="evidence" value="ECO:0007669"/>
    <property type="project" value="InterPro"/>
</dbReference>
<proteinExistence type="inferred from homology"/>
<keyword evidence="5" id="KW-0378">Hydrolase</keyword>
<dbReference type="InterPro" id="IPR008283">
    <property type="entry name" value="Peptidase_M17_N"/>
</dbReference>
<dbReference type="Gene3D" id="3.40.630.10">
    <property type="entry name" value="Zn peptidases"/>
    <property type="match status" value="1"/>
</dbReference>
<dbReference type="Proteomes" id="UP000046395">
    <property type="component" value="Unassembled WGS sequence"/>
</dbReference>
<evidence type="ECO:0000256" key="12">
    <source>
        <dbReference type="ARBA" id="ARBA00045966"/>
    </source>
</evidence>
<evidence type="ECO:0000256" key="1">
    <source>
        <dbReference type="ARBA" id="ARBA00009528"/>
    </source>
</evidence>
<dbReference type="InterPro" id="IPR043472">
    <property type="entry name" value="Macro_dom-like"/>
</dbReference>
<dbReference type="CDD" id="cd00433">
    <property type="entry name" value="Peptidase_M17"/>
    <property type="match status" value="1"/>
</dbReference>
<dbReference type="STRING" id="70415.A0A5S6QFZ6"/>
<name>A0A5S6QFZ6_TRIMR</name>
<dbReference type="GO" id="GO:0006508">
    <property type="term" value="P:proteolysis"/>
    <property type="evidence" value="ECO:0007669"/>
    <property type="project" value="UniProtKB-KW"/>
</dbReference>
<evidence type="ECO:0000256" key="8">
    <source>
        <dbReference type="ARBA" id="ARBA00029605"/>
    </source>
</evidence>
<organism evidence="16 17">
    <name type="scientific">Trichuris muris</name>
    <name type="common">Mouse whipworm</name>
    <dbReference type="NCBI Taxonomy" id="70415"/>
    <lineage>
        <taxon>Eukaryota</taxon>
        <taxon>Metazoa</taxon>
        <taxon>Ecdysozoa</taxon>
        <taxon>Nematoda</taxon>
        <taxon>Enoplea</taxon>
        <taxon>Dorylaimia</taxon>
        <taxon>Trichinellida</taxon>
        <taxon>Trichuridae</taxon>
        <taxon>Trichuris</taxon>
    </lineage>
</organism>
<dbReference type="InterPro" id="IPR011356">
    <property type="entry name" value="Leucine_aapep/pepB"/>
</dbReference>
<evidence type="ECO:0000256" key="9">
    <source>
        <dbReference type="ARBA" id="ARBA00030930"/>
    </source>
</evidence>
<evidence type="ECO:0000256" key="6">
    <source>
        <dbReference type="ARBA" id="ARBA00023511"/>
    </source>
</evidence>
<evidence type="ECO:0000256" key="3">
    <source>
        <dbReference type="ARBA" id="ARBA00022438"/>
    </source>
</evidence>
<keyword evidence="16" id="KW-1185">Reference proteome</keyword>
<evidence type="ECO:0000256" key="10">
    <source>
        <dbReference type="ARBA" id="ARBA00030997"/>
    </source>
</evidence>
<dbReference type="GO" id="GO:0070006">
    <property type="term" value="F:metalloaminopeptidase activity"/>
    <property type="evidence" value="ECO:0007669"/>
    <property type="project" value="InterPro"/>
</dbReference>
<dbReference type="SUPFAM" id="SSF52949">
    <property type="entry name" value="Macro domain-like"/>
    <property type="match status" value="1"/>
</dbReference>
<evidence type="ECO:0000256" key="2">
    <source>
        <dbReference type="ARBA" id="ARBA00014190"/>
    </source>
</evidence>
<keyword evidence="4" id="KW-0645">Protease</keyword>
<dbReference type="Gene3D" id="3.40.220.10">
    <property type="entry name" value="Leucine Aminopeptidase, subunit E, domain 1"/>
    <property type="match status" value="1"/>
</dbReference>
<comment type="catalytic activity">
    <reaction evidence="14">
        <text>L-cysteinylglycine + H2O = L-cysteine + glycine</text>
        <dbReference type="Rhea" id="RHEA:28783"/>
        <dbReference type="ChEBI" id="CHEBI:15377"/>
        <dbReference type="ChEBI" id="CHEBI:35235"/>
        <dbReference type="ChEBI" id="CHEBI:57305"/>
        <dbReference type="ChEBI" id="CHEBI:61694"/>
    </reaction>
    <physiologicalReaction direction="left-to-right" evidence="14">
        <dbReference type="Rhea" id="RHEA:28784"/>
    </physiologicalReaction>
</comment>
<dbReference type="EC" id="3.4.13.23" evidence="7"/>
<evidence type="ECO:0000256" key="11">
    <source>
        <dbReference type="ARBA" id="ARBA00031564"/>
    </source>
</evidence>
<evidence type="ECO:0000256" key="13">
    <source>
        <dbReference type="ARBA" id="ARBA00047881"/>
    </source>
</evidence>
<reference evidence="17" key="1">
    <citation type="submission" date="2019-12" db="UniProtKB">
        <authorList>
            <consortium name="WormBaseParasite"/>
        </authorList>
    </citation>
    <scope>IDENTIFICATION</scope>
</reference>
<dbReference type="AlphaFoldDB" id="A0A5S6QFZ6"/>